<dbReference type="OrthoDB" id="1683373at2759"/>
<reference evidence="8" key="1">
    <citation type="submission" date="2022-11" db="UniProtKB">
        <authorList>
            <consortium name="EnsemblMetazoa"/>
        </authorList>
    </citation>
    <scope>IDENTIFICATION</scope>
</reference>
<dbReference type="FunFam" id="2.70.50.30:FF:000001">
    <property type="entry name" value="Rho GDP-dissociation inhibitor 1"/>
    <property type="match status" value="1"/>
</dbReference>
<proteinExistence type="inferred from homology"/>
<name>A0A913Z7E2_PATMI</name>
<evidence type="ECO:0000313" key="9">
    <source>
        <dbReference type="Proteomes" id="UP000887568"/>
    </source>
</evidence>
<dbReference type="OMA" id="ICLTIPE"/>
<evidence type="ECO:0000256" key="1">
    <source>
        <dbReference type="ARBA" id="ARBA00004496"/>
    </source>
</evidence>
<protein>
    <recommendedName>
        <fullName evidence="5">Rho GDP-dissociation inhibitor 3</fullName>
    </recommendedName>
    <alternativeName>
        <fullName evidence="6">Rho-GDI gamma</fullName>
    </alternativeName>
</protein>
<dbReference type="GO" id="GO:0007266">
    <property type="term" value="P:Rho protein signal transduction"/>
    <property type="evidence" value="ECO:0007669"/>
    <property type="project" value="InterPro"/>
</dbReference>
<organism evidence="8 9">
    <name type="scientific">Patiria miniata</name>
    <name type="common">Bat star</name>
    <name type="synonym">Asterina miniata</name>
    <dbReference type="NCBI Taxonomy" id="46514"/>
    <lineage>
        <taxon>Eukaryota</taxon>
        <taxon>Metazoa</taxon>
        <taxon>Echinodermata</taxon>
        <taxon>Eleutherozoa</taxon>
        <taxon>Asterozoa</taxon>
        <taxon>Asteroidea</taxon>
        <taxon>Valvatacea</taxon>
        <taxon>Valvatida</taxon>
        <taxon>Asterinidae</taxon>
        <taxon>Patiria</taxon>
    </lineage>
</organism>
<evidence type="ECO:0000256" key="4">
    <source>
        <dbReference type="ARBA" id="ARBA00053735"/>
    </source>
</evidence>
<dbReference type="PRINTS" id="PR00492">
    <property type="entry name" value="RHOGDI"/>
</dbReference>
<feature type="region of interest" description="Disordered" evidence="7">
    <location>
        <begin position="81"/>
        <end position="102"/>
    </location>
</feature>
<sequence length="275" mass="31176">MASAAKPPERAKATTFRRPPIWKRFPDLSHKRSCPHDRCVTSTGAMCAQGHAPLTSTAEKSANDKLLLEYLREYLTELKRGDEPEAVPAQRGTEDLTRDYPPPQQMDLQTLQELDADDESLVKYKQTLLGSTADFLDEGGQNVLLKAMVFAPVDHEETVLNLTGDLSQLKHQPIVVKEGTEYRIKLKFRVQRQIVSGLRFVYAVSRKGIRVDNANSMVGSYGPKTEEQIFQTPVDELPAGMISRGVYIVKGKFLDDDKNIYLEWEWSYSVKKDWE</sequence>
<dbReference type="RefSeq" id="XP_038047609.1">
    <property type="nucleotide sequence ID" value="XM_038191681.1"/>
</dbReference>
<dbReference type="SUPFAM" id="SSF81296">
    <property type="entry name" value="E set domains"/>
    <property type="match status" value="1"/>
</dbReference>
<dbReference type="InterPro" id="IPR000406">
    <property type="entry name" value="Rho_GDI"/>
</dbReference>
<accession>A0A913Z7E2</accession>
<dbReference type="InterPro" id="IPR014756">
    <property type="entry name" value="Ig_E-set"/>
</dbReference>
<dbReference type="GO" id="GO:0005094">
    <property type="term" value="F:Rho GDP-dissociation inhibitor activity"/>
    <property type="evidence" value="ECO:0007669"/>
    <property type="project" value="InterPro"/>
</dbReference>
<dbReference type="AlphaFoldDB" id="A0A913Z7E2"/>
<dbReference type="EnsemblMetazoa" id="XM_038191681.1">
    <property type="protein sequence ID" value="XP_038047609.1"/>
    <property type="gene ID" value="LOC119721600"/>
</dbReference>
<dbReference type="PANTHER" id="PTHR10980">
    <property type="entry name" value="RHO GDP-DISSOCIATION INHIBITOR"/>
    <property type="match status" value="1"/>
</dbReference>
<comment type="subcellular location">
    <subcellularLocation>
        <location evidence="1">Cytoplasm</location>
    </subcellularLocation>
</comment>
<dbReference type="Gene3D" id="2.70.50.30">
    <property type="entry name" value="Coagulation Factor XIII, subunit A, domain 1"/>
    <property type="match status" value="1"/>
</dbReference>
<dbReference type="Proteomes" id="UP000887568">
    <property type="component" value="Unplaced"/>
</dbReference>
<evidence type="ECO:0000256" key="6">
    <source>
        <dbReference type="ARBA" id="ARBA00080671"/>
    </source>
</evidence>
<keyword evidence="3" id="KW-0963">Cytoplasm</keyword>
<dbReference type="GO" id="GO:0005829">
    <property type="term" value="C:cytosol"/>
    <property type="evidence" value="ECO:0007669"/>
    <property type="project" value="TreeGrafter"/>
</dbReference>
<dbReference type="PANTHER" id="PTHR10980:SF3">
    <property type="entry name" value="LD16419P"/>
    <property type="match status" value="1"/>
</dbReference>
<evidence type="ECO:0000256" key="3">
    <source>
        <dbReference type="ARBA" id="ARBA00022490"/>
    </source>
</evidence>
<comment type="similarity">
    <text evidence="2">Belongs to the Rho GDI family.</text>
</comment>
<evidence type="ECO:0000256" key="7">
    <source>
        <dbReference type="SAM" id="MobiDB-lite"/>
    </source>
</evidence>
<evidence type="ECO:0000256" key="5">
    <source>
        <dbReference type="ARBA" id="ARBA00073845"/>
    </source>
</evidence>
<dbReference type="GeneID" id="119721600"/>
<dbReference type="Pfam" id="PF02115">
    <property type="entry name" value="Rho_GDI"/>
    <property type="match status" value="1"/>
</dbReference>
<dbReference type="InterPro" id="IPR024792">
    <property type="entry name" value="RhoGDI_dom_sf"/>
</dbReference>
<comment type="function">
    <text evidence="4">Inhibits GDP/GTP exchange reaction of RhoB. Interacts specifically with the GDP- and GTP-bound forms of post-translationally processed Rhob and Rhog proteins, both of which show a growth-regulated expression in mammalian cells. Stimulates the release of the GDP-bound but not the GTP-bound RhoB protein. Also inhibits the GDP/GTP exchange of RhoB but shows less ability to inhibit the dissociation of prebound GTP.</text>
</comment>
<keyword evidence="9" id="KW-1185">Reference proteome</keyword>
<evidence type="ECO:0000256" key="2">
    <source>
        <dbReference type="ARBA" id="ARBA00009758"/>
    </source>
</evidence>
<evidence type="ECO:0000313" key="8">
    <source>
        <dbReference type="EnsemblMetazoa" id="XP_038047609.1"/>
    </source>
</evidence>
<dbReference type="GO" id="GO:0016020">
    <property type="term" value="C:membrane"/>
    <property type="evidence" value="ECO:0007669"/>
    <property type="project" value="TreeGrafter"/>
</dbReference>